<comment type="caution">
    <text evidence="1">The sequence shown here is derived from an EMBL/GenBank/DDBJ whole genome shotgun (WGS) entry which is preliminary data.</text>
</comment>
<feature type="non-terminal residue" evidence="1">
    <location>
        <position position="1"/>
    </location>
</feature>
<evidence type="ECO:0000313" key="1">
    <source>
        <dbReference type="EMBL" id="RZF34212.1"/>
    </source>
</evidence>
<protein>
    <submittedName>
        <fullName evidence="1">Uncharacterized protein</fullName>
    </submittedName>
</protein>
<dbReference type="EMBL" id="QKKF02032436">
    <property type="protein sequence ID" value="RZF34212.1"/>
    <property type="molecule type" value="Genomic_DNA"/>
</dbReference>
<proteinExistence type="predicted"/>
<sequence>VENPDYDIRRGFLLRGITLLDTINIYSCVASMKGSSRSPESFHFQIHVISHSDSVNKPDIKATNAASRYCLVFPAELDCFFRA</sequence>
<keyword evidence="2" id="KW-1185">Reference proteome</keyword>
<reference evidence="1 2" key="1">
    <citation type="journal article" date="2017" name="Gigascience">
        <title>Genome sequence of the small brown planthopper, Laodelphax striatellus.</title>
        <authorList>
            <person name="Zhu J."/>
            <person name="Jiang F."/>
            <person name="Wang X."/>
            <person name="Yang P."/>
            <person name="Bao Y."/>
            <person name="Zhao W."/>
            <person name="Wang W."/>
            <person name="Lu H."/>
            <person name="Wang Q."/>
            <person name="Cui N."/>
            <person name="Li J."/>
            <person name="Chen X."/>
            <person name="Luo L."/>
            <person name="Yu J."/>
            <person name="Kang L."/>
            <person name="Cui F."/>
        </authorList>
    </citation>
    <scope>NUCLEOTIDE SEQUENCE [LARGE SCALE GENOMIC DNA]</scope>
    <source>
        <strain evidence="1">Lst14</strain>
    </source>
</reference>
<dbReference type="InParanoid" id="A0A482WLW7"/>
<dbReference type="Proteomes" id="UP000291343">
    <property type="component" value="Unassembled WGS sequence"/>
</dbReference>
<organism evidence="1 2">
    <name type="scientific">Laodelphax striatellus</name>
    <name type="common">Small brown planthopper</name>
    <name type="synonym">Delphax striatella</name>
    <dbReference type="NCBI Taxonomy" id="195883"/>
    <lineage>
        <taxon>Eukaryota</taxon>
        <taxon>Metazoa</taxon>
        <taxon>Ecdysozoa</taxon>
        <taxon>Arthropoda</taxon>
        <taxon>Hexapoda</taxon>
        <taxon>Insecta</taxon>
        <taxon>Pterygota</taxon>
        <taxon>Neoptera</taxon>
        <taxon>Paraneoptera</taxon>
        <taxon>Hemiptera</taxon>
        <taxon>Auchenorrhyncha</taxon>
        <taxon>Fulgoroidea</taxon>
        <taxon>Delphacidae</taxon>
        <taxon>Criomorphinae</taxon>
        <taxon>Laodelphax</taxon>
    </lineage>
</organism>
<accession>A0A482WLW7</accession>
<dbReference type="AlphaFoldDB" id="A0A482WLW7"/>
<evidence type="ECO:0000313" key="2">
    <source>
        <dbReference type="Proteomes" id="UP000291343"/>
    </source>
</evidence>
<name>A0A482WLW7_LAOST</name>
<gene>
    <name evidence="1" type="ORF">LSTR_LSTR015165</name>
</gene>